<proteinExistence type="predicted"/>
<accession>A0AA38MR86</accession>
<keyword evidence="1" id="KW-0812">Transmembrane</keyword>
<comment type="caution">
    <text evidence="2">The sequence shown here is derived from an EMBL/GenBank/DDBJ whole genome shotgun (WGS) entry which is preliminary data.</text>
</comment>
<sequence length="124" mass="14457">MIPKSLISLTASRIWLSMLYENFIVDFLMENVICLHFFVTLELVCRISRSRPRDFRLYCLVQICRMSHLGEAKHSLDSVLICRMSKQKSIQYRYSFLRTSLLFCFSALGLGLGKKSYSTSRAEQ</sequence>
<dbReference type="Proteomes" id="UP001168821">
    <property type="component" value="Unassembled WGS sequence"/>
</dbReference>
<reference evidence="2" key="1">
    <citation type="journal article" date="2023" name="G3 (Bethesda)">
        <title>Whole genome assemblies of Zophobas morio and Tenebrio molitor.</title>
        <authorList>
            <person name="Kaur S."/>
            <person name="Stinson S.A."/>
            <person name="diCenzo G.C."/>
        </authorList>
    </citation>
    <scope>NUCLEOTIDE SEQUENCE</scope>
    <source>
        <strain evidence="2">QUZm001</strain>
    </source>
</reference>
<keyword evidence="3" id="KW-1185">Reference proteome</keyword>
<evidence type="ECO:0000313" key="2">
    <source>
        <dbReference type="EMBL" id="KAJ3665571.1"/>
    </source>
</evidence>
<keyword evidence="1" id="KW-1133">Transmembrane helix</keyword>
<name>A0AA38MR86_9CUCU</name>
<dbReference type="AlphaFoldDB" id="A0AA38MR86"/>
<gene>
    <name evidence="2" type="ORF">Zmor_001062</name>
</gene>
<evidence type="ECO:0000256" key="1">
    <source>
        <dbReference type="SAM" id="Phobius"/>
    </source>
</evidence>
<dbReference type="EMBL" id="JALNTZ010000001">
    <property type="protein sequence ID" value="KAJ3665571.1"/>
    <property type="molecule type" value="Genomic_DNA"/>
</dbReference>
<feature type="transmembrane region" description="Helical" evidence="1">
    <location>
        <begin position="23"/>
        <end position="45"/>
    </location>
</feature>
<organism evidence="2 3">
    <name type="scientific">Zophobas morio</name>
    <dbReference type="NCBI Taxonomy" id="2755281"/>
    <lineage>
        <taxon>Eukaryota</taxon>
        <taxon>Metazoa</taxon>
        <taxon>Ecdysozoa</taxon>
        <taxon>Arthropoda</taxon>
        <taxon>Hexapoda</taxon>
        <taxon>Insecta</taxon>
        <taxon>Pterygota</taxon>
        <taxon>Neoptera</taxon>
        <taxon>Endopterygota</taxon>
        <taxon>Coleoptera</taxon>
        <taxon>Polyphaga</taxon>
        <taxon>Cucujiformia</taxon>
        <taxon>Tenebrionidae</taxon>
        <taxon>Zophobas</taxon>
    </lineage>
</organism>
<keyword evidence="1" id="KW-0472">Membrane</keyword>
<protein>
    <submittedName>
        <fullName evidence="2">Uncharacterized protein</fullName>
    </submittedName>
</protein>
<evidence type="ECO:0000313" key="3">
    <source>
        <dbReference type="Proteomes" id="UP001168821"/>
    </source>
</evidence>
<feature type="transmembrane region" description="Helical" evidence="1">
    <location>
        <begin position="94"/>
        <end position="113"/>
    </location>
</feature>